<protein>
    <submittedName>
        <fullName evidence="1">Uncharacterized protein</fullName>
    </submittedName>
</protein>
<proteinExistence type="predicted"/>
<evidence type="ECO:0000313" key="1">
    <source>
        <dbReference type="EMBL" id="KAG5264983.1"/>
    </source>
</evidence>
<evidence type="ECO:0000313" key="2">
    <source>
        <dbReference type="Proteomes" id="UP000823561"/>
    </source>
</evidence>
<sequence>MSLLNRAEVATLTSWCQDNNLLLNVSKTKELIVDCRERSTRPFTQGDSSEKVSCFRFLGININEESGSELSSYFIRTFVWEKERHTTCRTDRSVCPAVCATKKKTDFCLDRVTYNEKKVLLRLFLKLQEQGSVNSYITVEDVTEWFFRHERKMFKEWFPLN</sequence>
<accession>A0AAV6FQH8</accession>
<name>A0AAV6FQH8_9TELE</name>
<keyword evidence="2" id="KW-1185">Reference proteome</keyword>
<comment type="caution">
    <text evidence="1">The sequence shown here is derived from an EMBL/GenBank/DDBJ whole genome shotgun (WGS) entry which is preliminary data.</text>
</comment>
<organism evidence="1 2">
    <name type="scientific">Alosa alosa</name>
    <name type="common">allis shad</name>
    <dbReference type="NCBI Taxonomy" id="278164"/>
    <lineage>
        <taxon>Eukaryota</taxon>
        <taxon>Metazoa</taxon>
        <taxon>Chordata</taxon>
        <taxon>Craniata</taxon>
        <taxon>Vertebrata</taxon>
        <taxon>Euteleostomi</taxon>
        <taxon>Actinopterygii</taxon>
        <taxon>Neopterygii</taxon>
        <taxon>Teleostei</taxon>
        <taxon>Clupei</taxon>
        <taxon>Clupeiformes</taxon>
        <taxon>Clupeoidei</taxon>
        <taxon>Clupeidae</taxon>
        <taxon>Alosa</taxon>
    </lineage>
</organism>
<reference evidence="1" key="1">
    <citation type="submission" date="2020-10" db="EMBL/GenBank/DDBJ databases">
        <title>Chromosome-scale genome assembly of the Allis shad, Alosa alosa.</title>
        <authorList>
            <person name="Margot Z."/>
            <person name="Christophe K."/>
            <person name="Cabau C."/>
            <person name="Louis A."/>
            <person name="Berthelot C."/>
            <person name="Parey E."/>
            <person name="Roest Crollius H."/>
            <person name="Montfort J."/>
            <person name="Robinson-Rechavi M."/>
            <person name="Bucao C."/>
            <person name="Bouchez O."/>
            <person name="Gislard M."/>
            <person name="Lluch J."/>
            <person name="Milhes M."/>
            <person name="Lampietro C."/>
            <person name="Lopez Roques C."/>
            <person name="Donnadieu C."/>
            <person name="Braasch I."/>
            <person name="Desvignes T."/>
            <person name="Postlethwait J."/>
            <person name="Bobe J."/>
            <person name="Guiguen Y."/>
        </authorList>
    </citation>
    <scope>NUCLEOTIDE SEQUENCE</scope>
    <source>
        <strain evidence="1">M-15738</strain>
        <tissue evidence="1">Blood</tissue>
    </source>
</reference>
<dbReference type="Proteomes" id="UP000823561">
    <property type="component" value="Chromosome 20"/>
</dbReference>
<dbReference type="AlphaFoldDB" id="A0AAV6FQH8"/>
<dbReference type="EMBL" id="JADWDJ010000020">
    <property type="protein sequence ID" value="KAG5264983.1"/>
    <property type="molecule type" value="Genomic_DNA"/>
</dbReference>
<gene>
    <name evidence="1" type="ORF">AALO_G00260180</name>
</gene>